<dbReference type="PANTHER" id="PTHR13068">
    <property type="entry name" value="CGI-12 PROTEIN-RELATED"/>
    <property type="match status" value="1"/>
</dbReference>
<keyword evidence="2" id="KW-0806">Transcription termination</keyword>
<evidence type="ECO:0000256" key="3">
    <source>
        <dbReference type="ARBA" id="ARBA00022946"/>
    </source>
</evidence>
<dbReference type="InterPro" id="IPR003690">
    <property type="entry name" value="MTERF"/>
</dbReference>
<sequence length="382" mass="43639">MMAVIPLRNLLSLVQKRLIATSAALSPQPPLPPSSVEYLMKSCGLSFESAVAISLKSQSDEKKARKQALVINCLKSYGFNDTQIVKLAEKRSTILQCNIRRTLKPKLEFLVESGLTGKHLAKLIVTNPTVLSKSLDFYLKPMMKFLRQYLKTHDAIVIALHRASRLLSYDLNGFLQPNIQFLIDQGVSPDGISKLLVVQPMALLHRPERIVYLARTVKEEMGLLPKSSNFIDGFRVLSSMSDATRKKKIKLFKSFGWSEDDIFRTFRKQPNFIAYSEEKVRSQMDFLLNTVKVEPKIIVSYPKILSFSVDKRLRPRYEVLKVLLSKKLIRGDTKILWLLTTSEKLFLQRYVTRYLDKVPGLLDMYNGSVNQSRNPRPGKIDD</sequence>
<keyword evidence="2" id="KW-0804">Transcription</keyword>
<gene>
    <name evidence="4" type="ORF">SLEP1_g41372</name>
</gene>
<dbReference type="AlphaFoldDB" id="A0AAV5L6K9"/>
<dbReference type="Proteomes" id="UP001054252">
    <property type="component" value="Unassembled WGS sequence"/>
</dbReference>
<proteinExistence type="inferred from homology"/>
<evidence type="ECO:0000313" key="4">
    <source>
        <dbReference type="EMBL" id="GKV32795.1"/>
    </source>
</evidence>
<dbReference type="FunFam" id="1.25.70.10:FF:000001">
    <property type="entry name" value="Mitochondrial transcription termination factor-like"/>
    <property type="match status" value="1"/>
</dbReference>
<keyword evidence="3" id="KW-0809">Transit peptide</keyword>
<dbReference type="Pfam" id="PF02536">
    <property type="entry name" value="mTERF"/>
    <property type="match status" value="1"/>
</dbReference>
<keyword evidence="2" id="KW-0805">Transcription regulation</keyword>
<dbReference type="InterPro" id="IPR038538">
    <property type="entry name" value="MTERF_sf"/>
</dbReference>
<comment type="caution">
    <text evidence="4">The sequence shown here is derived from an EMBL/GenBank/DDBJ whole genome shotgun (WGS) entry which is preliminary data.</text>
</comment>
<dbReference type="GO" id="GO:0006353">
    <property type="term" value="P:DNA-templated transcription termination"/>
    <property type="evidence" value="ECO:0007669"/>
    <property type="project" value="UniProtKB-KW"/>
</dbReference>
<keyword evidence="5" id="KW-1185">Reference proteome</keyword>
<dbReference type="Gene3D" id="1.25.70.10">
    <property type="entry name" value="Transcription termination factor 3, mitochondrial"/>
    <property type="match status" value="1"/>
</dbReference>
<protein>
    <submittedName>
        <fullName evidence="4">Uncharacterized protein</fullName>
    </submittedName>
</protein>
<accession>A0AAV5L6K9</accession>
<reference evidence="4 5" key="1">
    <citation type="journal article" date="2021" name="Commun. Biol.">
        <title>The genome of Shorea leprosula (Dipterocarpaceae) highlights the ecological relevance of drought in aseasonal tropical rainforests.</title>
        <authorList>
            <person name="Ng K.K.S."/>
            <person name="Kobayashi M.J."/>
            <person name="Fawcett J.A."/>
            <person name="Hatakeyama M."/>
            <person name="Paape T."/>
            <person name="Ng C.H."/>
            <person name="Ang C.C."/>
            <person name="Tnah L.H."/>
            <person name="Lee C.T."/>
            <person name="Nishiyama T."/>
            <person name="Sese J."/>
            <person name="O'Brien M.J."/>
            <person name="Copetti D."/>
            <person name="Mohd Noor M.I."/>
            <person name="Ong R.C."/>
            <person name="Putra M."/>
            <person name="Sireger I.Z."/>
            <person name="Indrioko S."/>
            <person name="Kosugi Y."/>
            <person name="Izuno A."/>
            <person name="Isagi Y."/>
            <person name="Lee S.L."/>
            <person name="Shimizu K.K."/>
        </authorList>
    </citation>
    <scope>NUCLEOTIDE SEQUENCE [LARGE SCALE GENOMIC DNA]</scope>
    <source>
        <strain evidence="4">214</strain>
    </source>
</reference>
<dbReference type="GO" id="GO:0003676">
    <property type="term" value="F:nucleic acid binding"/>
    <property type="evidence" value="ECO:0007669"/>
    <property type="project" value="InterPro"/>
</dbReference>
<name>A0AAV5L6K9_9ROSI</name>
<comment type="similarity">
    <text evidence="1">Belongs to the mTERF family.</text>
</comment>
<evidence type="ECO:0000256" key="2">
    <source>
        <dbReference type="ARBA" id="ARBA00022472"/>
    </source>
</evidence>
<dbReference type="SMART" id="SM00733">
    <property type="entry name" value="Mterf"/>
    <property type="match status" value="7"/>
</dbReference>
<evidence type="ECO:0000313" key="5">
    <source>
        <dbReference type="Proteomes" id="UP001054252"/>
    </source>
</evidence>
<dbReference type="EMBL" id="BPVZ01000097">
    <property type="protein sequence ID" value="GKV32795.1"/>
    <property type="molecule type" value="Genomic_DNA"/>
</dbReference>
<dbReference type="PANTHER" id="PTHR13068:SF31">
    <property type="entry name" value="TRANSCRIPTION TERMINATION FACTOR MTERF2, CHLOROPLASTIC-LIKE"/>
    <property type="match status" value="1"/>
</dbReference>
<evidence type="ECO:0000256" key="1">
    <source>
        <dbReference type="ARBA" id="ARBA00007692"/>
    </source>
</evidence>
<organism evidence="4 5">
    <name type="scientific">Rubroshorea leprosula</name>
    <dbReference type="NCBI Taxonomy" id="152421"/>
    <lineage>
        <taxon>Eukaryota</taxon>
        <taxon>Viridiplantae</taxon>
        <taxon>Streptophyta</taxon>
        <taxon>Embryophyta</taxon>
        <taxon>Tracheophyta</taxon>
        <taxon>Spermatophyta</taxon>
        <taxon>Magnoliopsida</taxon>
        <taxon>eudicotyledons</taxon>
        <taxon>Gunneridae</taxon>
        <taxon>Pentapetalae</taxon>
        <taxon>rosids</taxon>
        <taxon>malvids</taxon>
        <taxon>Malvales</taxon>
        <taxon>Dipterocarpaceae</taxon>
        <taxon>Rubroshorea</taxon>
    </lineage>
</organism>